<dbReference type="STRING" id="106549.A0A540LBT9"/>
<sequence>MDLYADFSLLFTRHLVFRPVRDQVDAIINTFELMLCFTGKKNHFVVHPQFWVLQKLLLKEISDRLSSGKKPKEMPKLAIALWTTIMRHPQASEIVVRDIISHFVLQLVYCTQ</sequence>
<evidence type="ECO:0000313" key="2">
    <source>
        <dbReference type="Proteomes" id="UP000315295"/>
    </source>
</evidence>
<accession>A0A540LBT9</accession>
<dbReference type="EMBL" id="VIEB01000659">
    <property type="protein sequence ID" value="TQD83931.1"/>
    <property type="molecule type" value="Genomic_DNA"/>
</dbReference>
<dbReference type="AlphaFoldDB" id="A0A540LBT9"/>
<comment type="caution">
    <text evidence="1">The sequence shown here is derived from an EMBL/GenBank/DDBJ whole genome shotgun (WGS) entry which is preliminary data.</text>
</comment>
<protein>
    <submittedName>
        <fullName evidence="1">Uncharacterized protein</fullName>
    </submittedName>
</protein>
<dbReference type="Proteomes" id="UP000315295">
    <property type="component" value="Unassembled WGS sequence"/>
</dbReference>
<evidence type="ECO:0000313" key="1">
    <source>
        <dbReference type="EMBL" id="TQD83931.1"/>
    </source>
</evidence>
<keyword evidence="2" id="KW-1185">Reference proteome</keyword>
<gene>
    <name evidence="1" type="ORF">C1H46_030514</name>
</gene>
<reference evidence="1 2" key="1">
    <citation type="journal article" date="2019" name="G3 (Bethesda)">
        <title>Sequencing of a Wild Apple (Malus baccata) Genome Unravels the Differences Between Cultivated and Wild Apple Species Regarding Disease Resistance and Cold Tolerance.</title>
        <authorList>
            <person name="Chen X."/>
        </authorList>
    </citation>
    <scope>NUCLEOTIDE SEQUENCE [LARGE SCALE GENOMIC DNA]</scope>
    <source>
        <strain evidence="2">cv. Shandingzi</strain>
        <tissue evidence="1">Leaves</tissue>
    </source>
</reference>
<proteinExistence type="predicted"/>
<organism evidence="1 2">
    <name type="scientific">Malus baccata</name>
    <name type="common">Siberian crab apple</name>
    <name type="synonym">Pyrus baccata</name>
    <dbReference type="NCBI Taxonomy" id="106549"/>
    <lineage>
        <taxon>Eukaryota</taxon>
        <taxon>Viridiplantae</taxon>
        <taxon>Streptophyta</taxon>
        <taxon>Embryophyta</taxon>
        <taxon>Tracheophyta</taxon>
        <taxon>Spermatophyta</taxon>
        <taxon>Magnoliopsida</taxon>
        <taxon>eudicotyledons</taxon>
        <taxon>Gunneridae</taxon>
        <taxon>Pentapetalae</taxon>
        <taxon>rosids</taxon>
        <taxon>fabids</taxon>
        <taxon>Rosales</taxon>
        <taxon>Rosaceae</taxon>
        <taxon>Amygdaloideae</taxon>
        <taxon>Maleae</taxon>
        <taxon>Malus</taxon>
    </lineage>
</organism>
<name>A0A540LBT9_MALBA</name>